<evidence type="ECO:0000256" key="7">
    <source>
        <dbReference type="ARBA" id="ARBA00022989"/>
    </source>
</evidence>
<evidence type="ECO:0000256" key="1">
    <source>
        <dbReference type="ARBA" id="ARBA00004141"/>
    </source>
</evidence>
<dbReference type="EC" id="2.4.99.28" evidence="14"/>
<keyword evidence="18" id="KW-1185">Reference proteome</keyword>
<feature type="transmembrane region" description="Helical" evidence="16">
    <location>
        <begin position="51"/>
        <end position="72"/>
    </location>
</feature>
<evidence type="ECO:0000256" key="11">
    <source>
        <dbReference type="ARBA" id="ARBA00038053"/>
    </source>
</evidence>
<dbReference type="RefSeq" id="WP_079558360.1">
    <property type="nucleotide sequence ID" value="NZ_CP021904.1"/>
</dbReference>
<dbReference type="PANTHER" id="PTHR30474">
    <property type="entry name" value="CELL CYCLE PROTEIN"/>
    <property type="match status" value="1"/>
</dbReference>
<dbReference type="STRING" id="889453.SAMN03080601_02662"/>
<evidence type="ECO:0000256" key="5">
    <source>
        <dbReference type="ARBA" id="ARBA00022960"/>
    </source>
</evidence>
<evidence type="ECO:0000313" key="17">
    <source>
        <dbReference type="EMBL" id="SKC23112.1"/>
    </source>
</evidence>
<feature type="transmembrane region" description="Helical" evidence="16">
    <location>
        <begin position="151"/>
        <end position="183"/>
    </location>
</feature>
<comment type="similarity">
    <text evidence="11">Belongs to the SEDS family. FtsW subfamily.</text>
</comment>
<dbReference type="PANTHER" id="PTHR30474:SF2">
    <property type="entry name" value="PEPTIDOGLYCAN GLYCOSYLTRANSFERASE FTSW-RELATED"/>
    <property type="match status" value="1"/>
</dbReference>
<comment type="subcellular location">
    <subcellularLocation>
        <location evidence="1">Membrane</location>
        <topology evidence="1">Multi-pass membrane protein</topology>
    </subcellularLocation>
</comment>
<dbReference type="GO" id="GO:0032153">
    <property type="term" value="C:cell division site"/>
    <property type="evidence" value="ECO:0007669"/>
    <property type="project" value="TreeGrafter"/>
</dbReference>
<keyword evidence="5" id="KW-0133">Cell shape</keyword>
<keyword evidence="2" id="KW-0328">Glycosyltransferase</keyword>
<proteinExistence type="inferred from homology"/>
<dbReference type="InterPro" id="IPR001182">
    <property type="entry name" value="FtsW/RodA"/>
</dbReference>
<feature type="transmembrane region" description="Helical" evidence="16">
    <location>
        <begin position="14"/>
        <end position="39"/>
    </location>
</feature>
<name>A0A1T5HR48_9BACT</name>
<dbReference type="GO" id="GO:0051301">
    <property type="term" value="P:cell division"/>
    <property type="evidence" value="ECO:0007669"/>
    <property type="project" value="UniProtKB-KW"/>
</dbReference>
<evidence type="ECO:0000256" key="9">
    <source>
        <dbReference type="ARBA" id="ARBA00032370"/>
    </source>
</evidence>
<dbReference type="AlphaFoldDB" id="A0A1T5HR48"/>
<protein>
    <recommendedName>
        <fullName evidence="12">Probable peptidoglycan glycosyltransferase FtsW</fullName>
        <ecNumber evidence="14">2.4.99.28</ecNumber>
    </recommendedName>
    <alternativeName>
        <fullName evidence="13">Cell division protein FtsW</fullName>
    </alternativeName>
    <alternativeName>
        <fullName evidence="10">Cell wall polymerase</fullName>
    </alternativeName>
    <alternativeName>
        <fullName evidence="9">Peptidoglycan polymerase</fullName>
    </alternativeName>
</protein>
<evidence type="ECO:0000256" key="10">
    <source>
        <dbReference type="ARBA" id="ARBA00033270"/>
    </source>
</evidence>
<keyword evidence="4 16" id="KW-0812">Transmembrane</keyword>
<dbReference type="Proteomes" id="UP000191055">
    <property type="component" value="Unassembled WGS sequence"/>
</dbReference>
<comment type="catalytic activity">
    <reaction evidence="15">
        <text>[GlcNAc-(1-&gt;4)-Mur2Ac(oyl-L-Ala-gamma-D-Glu-L-Lys-D-Ala-D-Ala)](n)-di-trans,octa-cis-undecaprenyl diphosphate + beta-D-GlcNAc-(1-&gt;4)-Mur2Ac(oyl-L-Ala-gamma-D-Glu-L-Lys-D-Ala-D-Ala)-di-trans,octa-cis-undecaprenyl diphosphate = [GlcNAc-(1-&gt;4)-Mur2Ac(oyl-L-Ala-gamma-D-Glu-L-Lys-D-Ala-D-Ala)](n+1)-di-trans,octa-cis-undecaprenyl diphosphate + di-trans,octa-cis-undecaprenyl diphosphate + H(+)</text>
        <dbReference type="Rhea" id="RHEA:23708"/>
        <dbReference type="Rhea" id="RHEA-COMP:9602"/>
        <dbReference type="Rhea" id="RHEA-COMP:9603"/>
        <dbReference type="ChEBI" id="CHEBI:15378"/>
        <dbReference type="ChEBI" id="CHEBI:58405"/>
        <dbReference type="ChEBI" id="CHEBI:60033"/>
        <dbReference type="ChEBI" id="CHEBI:78435"/>
        <dbReference type="EC" id="2.4.99.28"/>
    </reaction>
</comment>
<keyword evidence="17" id="KW-0131">Cell cycle</keyword>
<evidence type="ECO:0000256" key="12">
    <source>
        <dbReference type="ARBA" id="ARBA00041185"/>
    </source>
</evidence>
<evidence type="ECO:0000256" key="6">
    <source>
        <dbReference type="ARBA" id="ARBA00022984"/>
    </source>
</evidence>
<dbReference type="KEGG" id="asx:CDL62_04190"/>
<feature type="transmembrane region" description="Helical" evidence="16">
    <location>
        <begin position="350"/>
        <end position="371"/>
    </location>
</feature>
<evidence type="ECO:0000256" key="15">
    <source>
        <dbReference type="ARBA" id="ARBA00049902"/>
    </source>
</evidence>
<dbReference type="GO" id="GO:0008360">
    <property type="term" value="P:regulation of cell shape"/>
    <property type="evidence" value="ECO:0007669"/>
    <property type="project" value="UniProtKB-KW"/>
</dbReference>
<dbReference type="OrthoDB" id="9812661at2"/>
<dbReference type="GO" id="GO:0005886">
    <property type="term" value="C:plasma membrane"/>
    <property type="evidence" value="ECO:0007669"/>
    <property type="project" value="TreeGrafter"/>
</dbReference>
<dbReference type="GO" id="GO:0015648">
    <property type="term" value="F:lipid-linked peptidoglycan transporter activity"/>
    <property type="evidence" value="ECO:0007669"/>
    <property type="project" value="TreeGrafter"/>
</dbReference>
<sequence>MGNLVKKYLKGDSIIWVIIVTLSIVSLLSVYSATGFLAYKYQGGNTSHYMFRQLFSLGIGFGVIVLVHNISYKWFARFSLVGLYFSIALLAITLIAGVNLNMASRWLTIPVIGITFQPSEMAKLALIVFVARVLAQHQKDDAPTREAFKPIMFYVMIVAGLIFSENLSTSLLVLSVAMAMMFVGRVPLKYLLGTGLAGILLVVVVLILAPKVTFLPRAQTWSSRVEQFFSPEKADRSSMYQLEQSKIAVASGGFFGKGPGNSVQRNFIPHPYSDFIFAIIAEEYGFLGPFVVLMCYLFLLARIGVIVHASTRTFPAFLSLGLGLMLVSQAFVNMGVAVGIFPVTGQPLPLVSLGTTSVLFTCVAFGMILSVSRHNMEEKEKAKKQSAVIVNDEMA</sequence>
<keyword evidence="8 16" id="KW-0472">Membrane</keyword>
<dbReference type="EMBL" id="FUYV01000016">
    <property type="protein sequence ID" value="SKC23112.1"/>
    <property type="molecule type" value="Genomic_DNA"/>
</dbReference>
<feature type="transmembrane region" description="Helical" evidence="16">
    <location>
        <begin position="190"/>
        <end position="209"/>
    </location>
</feature>
<evidence type="ECO:0000256" key="14">
    <source>
        <dbReference type="ARBA" id="ARBA00044770"/>
    </source>
</evidence>
<keyword evidence="17" id="KW-0132">Cell division</keyword>
<evidence type="ECO:0000256" key="13">
    <source>
        <dbReference type="ARBA" id="ARBA00041418"/>
    </source>
</evidence>
<accession>A0A1T5HR48</accession>
<feature type="transmembrane region" description="Helical" evidence="16">
    <location>
        <begin position="284"/>
        <end position="305"/>
    </location>
</feature>
<gene>
    <name evidence="17" type="ORF">SAMN03080601_02662</name>
</gene>
<evidence type="ECO:0000256" key="4">
    <source>
        <dbReference type="ARBA" id="ARBA00022692"/>
    </source>
</evidence>
<evidence type="ECO:0000256" key="8">
    <source>
        <dbReference type="ARBA" id="ARBA00023136"/>
    </source>
</evidence>
<organism evidence="17 18">
    <name type="scientific">Alkalitalea saponilacus</name>
    <dbReference type="NCBI Taxonomy" id="889453"/>
    <lineage>
        <taxon>Bacteria</taxon>
        <taxon>Pseudomonadati</taxon>
        <taxon>Bacteroidota</taxon>
        <taxon>Bacteroidia</taxon>
        <taxon>Marinilabiliales</taxon>
        <taxon>Marinilabiliaceae</taxon>
        <taxon>Alkalitalea</taxon>
    </lineage>
</organism>
<dbReference type="GO" id="GO:0009252">
    <property type="term" value="P:peptidoglycan biosynthetic process"/>
    <property type="evidence" value="ECO:0007669"/>
    <property type="project" value="UniProtKB-KW"/>
</dbReference>
<keyword evidence="6" id="KW-0573">Peptidoglycan synthesis</keyword>
<evidence type="ECO:0000313" key="18">
    <source>
        <dbReference type="Proteomes" id="UP000191055"/>
    </source>
</evidence>
<dbReference type="GO" id="GO:0008955">
    <property type="term" value="F:peptidoglycan glycosyltransferase activity"/>
    <property type="evidence" value="ECO:0007669"/>
    <property type="project" value="UniProtKB-EC"/>
</dbReference>
<keyword evidence="3" id="KW-0808">Transferase</keyword>
<dbReference type="Pfam" id="PF01098">
    <property type="entry name" value="FTSW_RODA_SPOVE"/>
    <property type="match status" value="1"/>
</dbReference>
<feature type="transmembrane region" description="Helical" evidence="16">
    <location>
        <begin position="78"/>
        <end position="100"/>
    </location>
</feature>
<feature type="transmembrane region" description="Helical" evidence="16">
    <location>
        <begin position="317"/>
        <end position="344"/>
    </location>
</feature>
<reference evidence="18" key="1">
    <citation type="submission" date="2017-02" db="EMBL/GenBank/DDBJ databases">
        <authorList>
            <person name="Varghese N."/>
            <person name="Submissions S."/>
        </authorList>
    </citation>
    <scope>NUCLEOTIDE SEQUENCE [LARGE SCALE GENOMIC DNA]</scope>
    <source>
        <strain evidence="18">DSM 24412</strain>
    </source>
</reference>
<evidence type="ECO:0000256" key="3">
    <source>
        <dbReference type="ARBA" id="ARBA00022679"/>
    </source>
</evidence>
<keyword evidence="7 16" id="KW-1133">Transmembrane helix</keyword>
<evidence type="ECO:0000256" key="16">
    <source>
        <dbReference type="SAM" id="Phobius"/>
    </source>
</evidence>
<evidence type="ECO:0000256" key="2">
    <source>
        <dbReference type="ARBA" id="ARBA00022676"/>
    </source>
</evidence>